<organism evidence="2 3">
    <name type="scientific">Meganyctiphanes norvegica</name>
    <name type="common">Northern krill</name>
    <name type="synonym">Thysanopoda norvegica</name>
    <dbReference type="NCBI Taxonomy" id="48144"/>
    <lineage>
        <taxon>Eukaryota</taxon>
        <taxon>Metazoa</taxon>
        <taxon>Ecdysozoa</taxon>
        <taxon>Arthropoda</taxon>
        <taxon>Crustacea</taxon>
        <taxon>Multicrustacea</taxon>
        <taxon>Malacostraca</taxon>
        <taxon>Eumalacostraca</taxon>
        <taxon>Eucarida</taxon>
        <taxon>Euphausiacea</taxon>
        <taxon>Euphausiidae</taxon>
        <taxon>Meganyctiphanes</taxon>
    </lineage>
</organism>
<comment type="caution">
    <text evidence="2">The sequence shown here is derived from an EMBL/GenBank/DDBJ whole genome shotgun (WGS) entry which is preliminary data.</text>
</comment>
<feature type="region of interest" description="Disordered" evidence="1">
    <location>
        <begin position="296"/>
        <end position="319"/>
    </location>
</feature>
<reference evidence="2 3" key="1">
    <citation type="submission" date="2024-05" db="EMBL/GenBank/DDBJ databases">
        <authorList>
            <person name="Wallberg A."/>
        </authorList>
    </citation>
    <scope>NUCLEOTIDE SEQUENCE [LARGE SCALE GENOMIC DNA]</scope>
</reference>
<feature type="region of interest" description="Disordered" evidence="1">
    <location>
        <begin position="897"/>
        <end position="938"/>
    </location>
</feature>
<evidence type="ECO:0000313" key="2">
    <source>
        <dbReference type="EMBL" id="CAL4091023.1"/>
    </source>
</evidence>
<feature type="region of interest" description="Disordered" evidence="1">
    <location>
        <begin position="960"/>
        <end position="1009"/>
    </location>
</feature>
<keyword evidence="3" id="KW-1185">Reference proteome</keyword>
<feature type="region of interest" description="Disordered" evidence="1">
    <location>
        <begin position="445"/>
        <end position="465"/>
    </location>
</feature>
<dbReference type="PANTHER" id="PTHR22774">
    <property type="entry name" value="CHOREIN N-TERMINAL DOMAIN-CONTAINING PROTEIN"/>
    <property type="match status" value="1"/>
</dbReference>
<dbReference type="EMBL" id="CAXKWB010008408">
    <property type="protein sequence ID" value="CAL4091023.1"/>
    <property type="molecule type" value="Genomic_DNA"/>
</dbReference>
<dbReference type="InterPro" id="IPR026728">
    <property type="entry name" value="BLTP3A/B"/>
</dbReference>
<evidence type="ECO:0000256" key="1">
    <source>
        <dbReference type="SAM" id="MobiDB-lite"/>
    </source>
</evidence>
<dbReference type="AlphaFoldDB" id="A0AAV2QQU2"/>
<accession>A0AAV2QQU2</accession>
<name>A0AAV2QQU2_MEGNR</name>
<feature type="region of interest" description="Disordered" evidence="1">
    <location>
        <begin position="1125"/>
        <end position="1147"/>
    </location>
</feature>
<feature type="compositionally biased region" description="Gly residues" evidence="1">
    <location>
        <begin position="302"/>
        <end position="311"/>
    </location>
</feature>
<dbReference type="PANTHER" id="PTHR22774:SF11">
    <property type="entry name" value="CHOREIN N-TERMINAL DOMAIN-CONTAINING PROTEIN"/>
    <property type="match status" value="1"/>
</dbReference>
<evidence type="ECO:0000313" key="3">
    <source>
        <dbReference type="Proteomes" id="UP001497623"/>
    </source>
</evidence>
<sequence length="1147" mass="126991">MNGLHLNDILYGFGDGVQNCPMALISLSSVTTSPQLGISLNLHEAVFKLFLNKPHWSCKKALNRANYNRVFSEMRSASCVIGINARTHTYASCVQLNSHGLKSVLVNHNHWRKWRFASQLCNSVALTIPNRMNHFRIKVKDYFRISQGLTLNNSSPFSSKKTLNLKGTLNRRSAQMTKISGSRCRNLYQKTHSPPIPILRGPSTLPPRSILCNKRSDLTIIISESISNCKLILSNKNRCGFLIDAQLSQIFYEFSWGLLHSLEKIIKKSATQENEAKIIKSDWLLPEFQALHQQTASSRGSHLGGGGGGGFPRSSHPHHQSATASSVARVFNKYDVLETSYHLYSERIDLHFCDDPGPGRSTHPDLSSGAALQMTVSQLEVDYYPYHLAAGDRNHWVKYNVDCGPAQWAMKALNQFKTQLIDTLNASRSSHTPLARAPPHLKQENLQTQGGQGRHSAPSSGNSPVKGVVAGQLRKLMSSTAVLRINDFSIFRVSTPKRKQAPKEFMSGDKDRFSLPTQMQCIHAEFTLYYNPGDSDFPVPPQKVYLQVNPIQITLDPLSILWLNSFGRNLQRSIIKESQTPSYIDVYMEAIMPRVIVEGVGEHMNQRDRPRSMHIQASRVIISNVRGCDPTSPGSLSSLATCLEAAQQGELFFASDFPATQLDYQPICEKFLNHVTAADNVKKHPVIETDSIYEAIASMKRDSLWTQARDVLFLHCEPMWIDFMGVPAARNRPVPFVDAFPVSVWMYIKPKAALTVNNIDNTMENTSLNDYDKSNCVGESYSSLSADYKAKCDLGSVRNEAAIHMLVHTPSLVSVQLNHYQYLFLMRQLDVLNELTAFLTADTNYIFTHPKFPELSSAELGDSVAIAAVIPQVDVSIIMPPLHPCKDSLGGDMESFVPDSSSTADLGELGTPPYELRNSASEHSLAHRPNMETDTSSAATGDILKSHSVDELAVGISASSDTTDTCLPDSMLPPATANGNITHSTTANNTTTREQQHQQQPNRMSNSLTNVNKPISTITDEFGNQVMQLNLHDNFNAGFSTMRKGLSSGLTNFMSTLESAVKNSPEDMSDTMSIRSDLSSDSDNFIMVNMESERANSQLGGVDALFRIENKPPPTSIEMASEVFEESTPSDVSEITSSCKRKDSVSI</sequence>
<dbReference type="Pfam" id="PF24917">
    <property type="entry name" value="BLTP3A_B"/>
    <property type="match status" value="1"/>
</dbReference>
<feature type="compositionally biased region" description="Polar residues" evidence="1">
    <location>
        <begin position="997"/>
        <end position="1009"/>
    </location>
</feature>
<feature type="compositionally biased region" description="Polar residues" evidence="1">
    <location>
        <begin position="1127"/>
        <end position="1138"/>
    </location>
</feature>
<protein>
    <submittedName>
        <fullName evidence="2">Uncharacterized protein</fullName>
    </submittedName>
</protein>
<feature type="non-terminal residue" evidence="2">
    <location>
        <position position="1147"/>
    </location>
</feature>
<feature type="compositionally biased region" description="Low complexity" evidence="1">
    <location>
        <begin position="980"/>
        <end position="992"/>
    </location>
</feature>
<gene>
    <name evidence="2" type="ORF">MNOR_LOCUS14194</name>
</gene>
<dbReference type="Proteomes" id="UP001497623">
    <property type="component" value="Unassembled WGS sequence"/>
</dbReference>
<proteinExistence type="predicted"/>